<dbReference type="SUPFAM" id="SSF48403">
    <property type="entry name" value="Ankyrin repeat"/>
    <property type="match status" value="1"/>
</dbReference>
<evidence type="ECO:0000256" key="1">
    <source>
        <dbReference type="ARBA" id="ARBA00022737"/>
    </source>
</evidence>
<gene>
    <name evidence="7" type="ORF">CCHLO57077_00015247</name>
</gene>
<dbReference type="CDD" id="cd14447">
    <property type="entry name" value="SPX"/>
    <property type="match status" value="1"/>
</dbReference>
<reference evidence="7" key="1">
    <citation type="submission" date="2023-01" db="EMBL/GenBank/DDBJ databases">
        <authorList>
            <person name="Piombo E."/>
        </authorList>
    </citation>
    <scope>NUCLEOTIDE SEQUENCE</scope>
</reference>
<dbReference type="PROSITE" id="PS51382">
    <property type="entry name" value="SPX"/>
    <property type="match status" value="1"/>
</dbReference>
<dbReference type="InterPro" id="IPR030395">
    <property type="entry name" value="GP_PDE_dom"/>
</dbReference>
<keyword evidence="3 4" id="KW-0040">ANK repeat</keyword>
<name>A0AA35PY97_9HYPO</name>
<dbReference type="AlphaFoldDB" id="A0AA35PY97"/>
<dbReference type="EMBL" id="CABFNP030000690">
    <property type="protein sequence ID" value="CAI6078939.1"/>
    <property type="molecule type" value="Genomic_DNA"/>
</dbReference>
<dbReference type="Pfam" id="PF12796">
    <property type="entry name" value="Ank_2"/>
    <property type="match status" value="1"/>
</dbReference>
<evidence type="ECO:0000256" key="3">
    <source>
        <dbReference type="ARBA" id="ARBA00023043"/>
    </source>
</evidence>
<proteinExistence type="predicted"/>
<dbReference type="PROSITE" id="PS51704">
    <property type="entry name" value="GP_PDE"/>
    <property type="match status" value="1"/>
</dbReference>
<dbReference type="PANTHER" id="PTHR22958:SF1">
    <property type="entry name" value="GLYCEROPHOSPHOCHOLINE PHOSPHODIESTERASE GPCPD1"/>
    <property type="match status" value="1"/>
</dbReference>
<dbReference type="InterPro" id="IPR004331">
    <property type="entry name" value="SPX_dom"/>
</dbReference>
<dbReference type="SMART" id="SM00248">
    <property type="entry name" value="ANK"/>
    <property type="match status" value="3"/>
</dbReference>
<dbReference type="InterPro" id="IPR051578">
    <property type="entry name" value="GDPD"/>
</dbReference>
<dbReference type="InterPro" id="IPR057506">
    <property type="entry name" value="C2_GPCPD1"/>
</dbReference>
<dbReference type="InterPro" id="IPR017946">
    <property type="entry name" value="PLC-like_Pdiesterase_TIM-brl"/>
</dbReference>
<dbReference type="Pfam" id="PF25329">
    <property type="entry name" value="C2_GDE1"/>
    <property type="match status" value="1"/>
</dbReference>
<accession>A0AA35PY97</accession>
<keyword evidence="2" id="KW-0378">Hydrolase</keyword>
<dbReference type="PANTHER" id="PTHR22958">
    <property type="entry name" value="GLYCEROPHOSPHORYL DIESTER PHOSPHODIESTERASE"/>
    <property type="match status" value="1"/>
</dbReference>
<dbReference type="Proteomes" id="UP001160390">
    <property type="component" value="Unassembled WGS sequence"/>
</dbReference>
<dbReference type="InterPro" id="IPR036770">
    <property type="entry name" value="Ankyrin_rpt-contain_sf"/>
</dbReference>
<dbReference type="GO" id="GO:0047389">
    <property type="term" value="F:glycerophosphocholine phosphodiesterase activity"/>
    <property type="evidence" value="ECO:0007669"/>
    <property type="project" value="TreeGrafter"/>
</dbReference>
<dbReference type="Gene3D" id="1.25.40.20">
    <property type="entry name" value="Ankyrin repeat-containing domain"/>
    <property type="match status" value="1"/>
</dbReference>
<evidence type="ECO:0000259" key="6">
    <source>
        <dbReference type="PROSITE" id="PS51704"/>
    </source>
</evidence>
<dbReference type="Gene3D" id="3.20.20.190">
    <property type="entry name" value="Phosphatidylinositol (PI) phosphodiesterase"/>
    <property type="match status" value="1"/>
</dbReference>
<dbReference type="PROSITE" id="PS50297">
    <property type="entry name" value="ANK_REP_REGION"/>
    <property type="match status" value="1"/>
</dbReference>
<evidence type="ECO:0000313" key="7">
    <source>
        <dbReference type="EMBL" id="CAI6078939.1"/>
    </source>
</evidence>
<evidence type="ECO:0000256" key="4">
    <source>
        <dbReference type="PROSITE-ProRule" id="PRU00023"/>
    </source>
</evidence>
<dbReference type="PROSITE" id="PS50088">
    <property type="entry name" value="ANK_REPEAT"/>
    <property type="match status" value="1"/>
</dbReference>
<comment type="caution">
    <text evidence="7">The sequence shown here is derived from an EMBL/GenBank/DDBJ whole genome shotgun (WGS) entry which is preliminary data.</text>
</comment>
<evidence type="ECO:0000313" key="8">
    <source>
        <dbReference type="Proteomes" id="UP001160390"/>
    </source>
</evidence>
<sequence>MRFGSSLHLRRAPAWTESYINYSRLKAFVDAEGLLPGLPRYPSRLIVSLALELGEAIRFEIRIVDGLLASYYKQIETQFLALQQRWGIGVGHRVLHDCQGVSCTELQDIKVSLLEIAGHIAKSESYFRVNQDAVSRILDKDAVKYTDAEVKSINANFKYPRKGRSALLEVNVTLQHVQEAFQKTADKWRSGFDRFLHRFPPDILRCLHNDDASKLEQALSLHFPDSSEVRQPALVCLVQVAIVYGSSSCQMKLLKSLRSNSVKQHSLAPPDYLQRIIQRLSRADPPPDSSSTTSSFGQILKLLHPTQLDLLQSRDGLGRLPLHYAALSGFDGNYSDEQVLSQSDKFNLTPVDYAVQRSYAAVVALLLEPLLNTAIASRSLDVARLLIKKGWGVRFVGKSGNTILHTGLAELVRDIVALGVDVDARESVRGWTAITTASVQGHHAVVEALIQSGARAEIPDYRGWLAKDHAAYRGHMKVVDAIKSDGCNQYPPEAVPIRVGFLHSPRHPGPVERDHPPVDITPYKRRISPLQVHDTSLELSISLAGSDQNKTGLLPYLSENSGRPWCFTTTDPHNAAVVLKVSNLADRTSIGTGVALVGSLTPSLGSKRDTLIRDYNVPLVSDRFGHVGSAVITVVIARPYNGAYSPPQTSQTLALEKSGSLQIGENAIKSFLSAVELGADVVELVDVQLTKYNVPVIYHDFLVAEKGSDAPMHTLTYKQFMAISDGQTSSTWHEEPRKRLPWDERERPQALRDTRRMSLRAPLDSATDTLTEQMKNTLNYPGYKPNLRHHSIHEPFITLEELFCRLPEDIPLDIELSMFAHS</sequence>
<evidence type="ECO:0000259" key="5">
    <source>
        <dbReference type="PROSITE" id="PS51382"/>
    </source>
</evidence>
<dbReference type="InterPro" id="IPR002110">
    <property type="entry name" value="Ankyrin_rpt"/>
</dbReference>
<feature type="repeat" description="ANK" evidence="4">
    <location>
        <begin position="429"/>
        <end position="461"/>
    </location>
</feature>
<dbReference type="Pfam" id="PF03009">
    <property type="entry name" value="GDPD"/>
    <property type="match status" value="1"/>
</dbReference>
<keyword evidence="1" id="KW-0677">Repeat</keyword>
<dbReference type="GO" id="GO:0046475">
    <property type="term" value="P:glycerophospholipid catabolic process"/>
    <property type="evidence" value="ECO:0007669"/>
    <property type="project" value="TreeGrafter"/>
</dbReference>
<evidence type="ECO:0000256" key="2">
    <source>
        <dbReference type="ARBA" id="ARBA00022801"/>
    </source>
</evidence>
<feature type="domain" description="GP-PDE" evidence="6">
    <location>
        <begin position="651"/>
        <end position="822"/>
    </location>
</feature>
<protein>
    <submittedName>
        <fullName evidence="7">Uncharacterized protein</fullName>
    </submittedName>
</protein>
<feature type="domain" description="SPX" evidence="5">
    <location>
        <begin position="1"/>
        <end position="155"/>
    </location>
</feature>
<dbReference type="SUPFAM" id="SSF51695">
    <property type="entry name" value="PLC-like phosphodiesterases"/>
    <property type="match status" value="1"/>
</dbReference>
<organism evidence="7 8">
    <name type="scientific">Clonostachys chloroleuca</name>
    <dbReference type="NCBI Taxonomy" id="1926264"/>
    <lineage>
        <taxon>Eukaryota</taxon>
        <taxon>Fungi</taxon>
        <taxon>Dikarya</taxon>
        <taxon>Ascomycota</taxon>
        <taxon>Pezizomycotina</taxon>
        <taxon>Sordariomycetes</taxon>
        <taxon>Hypocreomycetidae</taxon>
        <taxon>Hypocreales</taxon>
        <taxon>Bionectriaceae</taxon>
        <taxon>Clonostachys</taxon>
    </lineage>
</organism>
<keyword evidence="8" id="KW-1185">Reference proteome</keyword>